<dbReference type="InterPro" id="IPR051733">
    <property type="entry name" value="WD_repeat_DCAF13/WDSOF1"/>
</dbReference>
<accession>A0A4V1Q3Y7</accession>
<keyword evidence="6" id="KW-0687">Ribonucleoprotein</keyword>
<evidence type="ECO:0000256" key="3">
    <source>
        <dbReference type="ARBA" id="ARBA00022574"/>
    </source>
</evidence>
<dbReference type="InterPro" id="IPR007287">
    <property type="entry name" value="Sof1"/>
</dbReference>
<dbReference type="SUPFAM" id="SSF50978">
    <property type="entry name" value="WD40 repeat-like"/>
    <property type="match status" value="1"/>
</dbReference>
<keyword evidence="4" id="KW-0677">Repeat</keyword>
<dbReference type="OrthoDB" id="10249065at2759"/>
<dbReference type="PANTHER" id="PTHR22851:SF0">
    <property type="entry name" value="DDB1- AND CUL4-ASSOCIATED FACTOR 13"/>
    <property type="match status" value="1"/>
</dbReference>
<dbReference type="PROSITE" id="PS50082">
    <property type="entry name" value="WD_REPEATS_2"/>
    <property type="match status" value="1"/>
</dbReference>
<comment type="similarity">
    <text evidence="2">Belongs to the WD repeat DCAF13/WDSOF1 family.</text>
</comment>
<dbReference type="GO" id="GO:0000462">
    <property type="term" value="P:maturation of SSU-rRNA from tricistronic rRNA transcript (SSU-rRNA, 5.8S rRNA, LSU-rRNA)"/>
    <property type="evidence" value="ECO:0007669"/>
    <property type="project" value="TreeGrafter"/>
</dbReference>
<feature type="region of interest" description="Disordered" evidence="8">
    <location>
        <begin position="665"/>
        <end position="695"/>
    </location>
</feature>
<evidence type="ECO:0000256" key="6">
    <source>
        <dbReference type="ARBA" id="ARBA00023274"/>
    </source>
</evidence>
<evidence type="ECO:0000313" key="11">
    <source>
        <dbReference type="Proteomes" id="UP000290288"/>
    </source>
</evidence>
<evidence type="ECO:0000256" key="2">
    <source>
        <dbReference type="ARBA" id="ARBA00005649"/>
    </source>
</evidence>
<organism evidence="10 11">
    <name type="scientific">Candolleomyces aberdarensis</name>
    <dbReference type="NCBI Taxonomy" id="2316362"/>
    <lineage>
        <taxon>Eukaryota</taxon>
        <taxon>Fungi</taxon>
        <taxon>Dikarya</taxon>
        <taxon>Basidiomycota</taxon>
        <taxon>Agaricomycotina</taxon>
        <taxon>Agaricomycetes</taxon>
        <taxon>Agaricomycetidae</taxon>
        <taxon>Agaricales</taxon>
        <taxon>Agaricineae</taxon>
        <taxon>Psathyrellaceae</taxon>
        <taxon>Candolleomyces</taxon>
    </lineage>
</organism>
<dbReference type="InterPro" id="IPR001680">
    <property type="entry name" value="WD40_rpt"/>
</dbReference>
<comment type="subcellular location">
    <subcellularLocation>
        <location evidence="1">Nucleus</location>
        <location evidence="1">Nucleolus</location>
    </subcellularLocation>
</comment>
<dbReference type="Gene3D" id="2.130.10.10">
    <property type="entry name" value="YVTN repeat-like/Quinoprotein amine dehydrogenase"/>
    <property type="match status" value="1"/>
</dbReference>
<dbReference type="Pfam" id="PF04158">
    <property type="entry name" value="Sof1"/>
    <property type="match status" value="1"/>
</dbReference>
<evidence type="ECO:0000259" key="9">
    <source>
        <dbReference type="Pfam" id="PF04158"/>
    </source>
</evidence>
<dbReference type="Pfam" id="PF00400">
    <property type="entry name" value="WD40"/>
    <property type="match status" value="2"/>
</dbReference>
<feature type="compositionally biased region" description="Pro residues" evidence="8">
    <location>
        <begin position="302"/>
        <end position="311"/>
    </location>
</feature>
<comment type="caution">
    <text evidence="10">The sequence shown here is derived from an EMBL/GenBank/DDBJ whole genome shotgun (WGS) entry which is preliminary data.</text>
</comment>
<dbReference type="STRING" id="2316362.A0A4V1Q3Y7"/>
<dbReference type="PANTHER" id="PTHR22851">
    <property type="entry name" value="U3 SMALL NUCLEOLAR RNA U3 SNORNA ASSOCIATED PROTEIN"/>
    <property type="match status" value="1"/>
</dbReference>
<keyword evidence="5" id="KW-0539">Nucleus</keyword>
<dbReference type="GO" id="GO:0032040">
    <property type="term" value="C:small-subunit processome"/>
    <property type="evidence" value="ECO:0007669"/>
    <property type="project" value="TreeGrafter"/>
</dbReference>
<evidence type="ECO:0000313" key="10">
    <source>
        <dbReference type="EMBL" id="RXW20228.1"/>
    </source>
</evidence>
<proteinExistence type="inferred from homology"/>
<sequence length="695" mass="75968">MSSSDWSFNLRSNTSAYFDSSSSESDSDEPTKANSLGDALNSSKSVKATKRVSDDTDTAESFDLSSRNEEGVVYKPNPFSIAKINAACRAQKAQTDTAAPDITIRSAGSSADSAAVNGKRKIIKPATPRVAASVLSGVHEARKQPEELEPPSRRFKPPVPARQPVAGEKAASTRRLAQQMAGAPAAVVQPQRPGQYAPPAIVSNSELDVPVAVYSPAYQEQEREEAAFEESEVAHTTSLRAPETAELLPADSSASFKREFTPAPGYDTNLVSTSRAVADPRPPIRTPASAMTTRNSFSSPLRPAPRPPPGSHWPVQRASTPGRIRFLVVLLRLVALLEDLHGNLNLEGCQRLLTLTEGSLRMKRAVLQQAFANRQAARRFATPRFGTPTPAASRVPLENFLQVGQLITIGQILSSLLPLATSKFGMRPTPISNLTFPTSNETVSSVRFNLAEPSVLASVGSDRTFTLYDIRTGKAERRVVMQFRSNALSWPPTLPTMALLASEDHNLYTFDARHLAAPVQIYKGHVAAVMSCEWAPTGVEFVSGGWDRTVRIWSSREAGGKEKGPGGREVVYHTKRMQRVTSTIYSSDARYILSGSDDGNVIMRIWNAKASDKLGVITARERAAMEYRQSLTKRWSVDKDVGTWHLPKAVYKASQLKTAMLDARRVKEDRRRKDTRAGESKPVAEKKKVIFAERS</sequence>
<feature type="region of interest" description="Disordered" evidence="8">
    <location>
        <begin position="277"/>
        <end position="316"/>
    </location>
</feature>
<feature type="domain" description="Sof1-like protein" evidence="9">
    <location>
        <begin position="608"/>
        <end position="690"/>
    </location>
</feature>
<dbReference type="AlphaFoldDB" id="A0A4V1Q3Y7"/>
<gene>
    <name evidence="10" type="ORF">EST38_g5624</name>
</gene>
<evidence type="ECO:0000256" key="7">
    <source>
        <dbReference type="PROSITE-ProRule" id="PRU00221"/>
    </source>
</evidence>
<dbReference type="InterPro" id="IPR036322">
    <property type="entry name" value="WD40_repeat_dom_sf"/>
</dbReference>
<evidence type="ECO:0000256" key="1">
    <source>
        <dbReference type="ARBA" id="ARBA00004604"/>
    </source>
</evidence>
<evidence type="ECO:0000256" key="5">
    <source>
        <dbReference type="ARBA" id="ARBA00023242"/>
    </source>
</evidence>
<feature type="region of interest" description="Disordered" evidence="8">
    <location>
        <begin position="15"/>
        <end position="69"/>
    </location>
</feature>
<keyword evidence="3 7" id="KW-0853">WD repeat</keyword>
<evidence type="ECO:0000256" key="4">
    <source>
        <dbReference type="ARBA" id="ARBA00022737"/>
    </source>
</evidence>
<evidence type="ECO:0000256" key="8">
    <source>
        <dbReference type="SAM" id="MobiDB-lite"/>
    </source>
</evidence>
<name>A0A4V1Q3Y7_9AGAR</name>
<keyword evidence="11" id="KW-1185">Reference proteome</keyword>
<feature type="repeat" description="WD" evidence="7">
    <location>
        <begin position="522"/>
        <end position="554"/>
    </location>
</feature>
<dbReference type="EMBL" id="SDEE01000159">
    <property type="protein sequence ID" value="RXW20228.1"/>
    <property type="molecule type" value="Genomic_DNA"/>
</dbReference>
<dbReference type="InterPro" id="IPR015943">
    <property type="entry name" value="WD40/YVTN_repeat-like_dom_sf"/>
</dbReference>
<feature type="region of interest" description="Disordered" evidence="8">
    <location>
        <begin position="140"/>
        <end position="166"/>
    </location>
</feature>
<reference evidence="10 11" key="1">
    <citation type="submission" date="2019-01" db="EMBL/GenBank/DDBJ databases">
        <title>Draft genome sequence of Psathyrella aberdarensis IHI B618.</title>
        <authorList>
            <person name="Buettner E."/>
            <person name="Kellner H."/>
        </authorList>
    </citation>
    <scope>NUCLEOTIDE SEQUENCE [LARGE SCALE GENOMIC DNA]</scope>
    <source>
        <strain evidence="10 11">IHI B618</strain>
    </source>
</reference>
<feature type="compositionally biased region" description="Basic and acidic residues" evidence="8">
    <location>
        <begin position="140"/>
        <end position="152"/>
    </location>
</feature>
<dbReference type="SMART" id="SM00320">
    <property type="entry name" value="WD40"/>
    <property type="match status" value="3"/>
</dbReference>
<protein>
    <recommendedName>
        <fullName evidence="9">Sof1-like protein domain-containing protein</fullName>
    </recommendedName>
</protein>
<dbReference type="Proteomes" id="UP000290288">
    <property type="component" value="Unassembled WGS sequence"/>
</dbReference>
<dbReference type="PROSITE" id="PS50294">
    <property type="entry name" value="WD_REPEATS_REGION"/>
    <property type="match status" value="1"/>
</dbReference>